<keyword evidence="8" id="KW-0902">Two-component regulatory system</keyword>
<dbReference type="InterPro" id="IPR003661">
    <property type="entry name" value="HisK_dim/P_dom"/>
</dbReference>
<reference evidence="11" key="1">
    <citation type="submission" date="2020-10" db="EMBL/GenBank/DDBJ databases">
        <authorList>
            <person name="Gilroy R."/>
        </authorList>
    </citation>
    <scope>NUCLEOTIDE SEQUENCE</scope>
    <source>
        <strain evidence="11">CHK178-757</strain>
    </source>
</reference>
<dbReference type="InterPro" id="IPR004358">
    <property type="entry name" value="Sig_transdc_His_kin-like_C"/>
</dbReference>
<evidence type="ECO:0000256" key="7">
    <source>
        <dbReference type="ARBA" id="ARBA00022840"/>
    </source>
</evidence>
<gene>
    <name evidence="11" type="ORF">IAB46_03565</name>
</gene>
<keyword evidence="9" id="KW-0812">Transmembrane</keyword>
<dbReference type="SUPFAM" id="SSF55785">
    <property type="entry name" value="PYP-like sensor domain (PAS domain)"/>
    <property type="match status" value="1"/>
</dbReference>
<dbReference type="Gene3D" id="1.10.287.130">
    <property type="match status" value="1"/>
</dbReference>
<feature type="transmembrane region" description="Helical" evidence="9">
    <location>
        <begin position="65"/>
        <end position="90"/>
    </location>
</feature>
<dbReference type="Proteomes" id="UP000823927">
    <property type="component" value="Unassembled WGS sequence"/>
</dbReference>
<dbReference type="InterPro" id="IPR035965">
    <property type="entry name" value="PAS-like_dom_sf"/>
</dbReference>
<dbReference type="PANTHER" id="PTHR43065">
    <property type="entry name" value="SENSOR HISTIDINE KINASE"/>
    <property type="match status" value="1"/>
</dbReference>
<dbReference type="CDD" id="cd00082">
    <property type="entry name" value="HisKA"/>
    <property type="match status" value="1"/>
</dbReference>
<dbReference type="Pfam" id="PF13426">
    <property type="entry name" value="PAS_9"/>
    <property type="match status" value="1"/>
</dbReference>
<comment type="catalytic activity">
    <reaction evidence="1">
        <text>ATP + protein L-histidine = ADP + protein N-phospho-L-histidine.</text>
        <dbReference type="EC" id="2.7.13.3"/>
    </reaction>
</comment>
<reference evidence="11" key="2">
    <citation type="journal article" date="2021" name="PeerJ">
        <title>Extensive microbial diversity within the chicken gut microbiome revealed by metagenomics and culture.</title>
        <authorList>
            <person name="Gilroy R."/>
            <person name="Ravi A."/>
            <person name="Getino M."/>
            <person name="Pursley I."/>
            <person name="Horton D.L."/>
            <person name="Alikhan N.F."/>
            <person name="Baker D."/>
            <person name="Gharbi K."/>
            <person name="Hall N."/>
            <person name="Watson M."/>
            <person name="Adriaenssens E.M."/>
            <person name="Foster-Nyarko E."/>
            <person name="Jarju S."/>
            <person name="Secka A."/>
            <person name="Antonio M."/>
            <person name="Oren A."/>
            <person name="Chaudhuri R.R."/>
            <person name="La Ragione R."/>
            <person name="Hildebrand F."/>
            <person name="Pallen M.J."/>
        </authorList>
    </citation>
    <scope>NUCLEOTIDE SEQUENCE</scope>
    <source>
        <strain evidence="11">CHK178-757</strain>
    </source>
</reference>
<dbReference type="EMBL" id="DVIT01000014">
    <property type="protein sequence ID" value="HIS46634.1"/>
    <property type="molecule type" value="Genomic_DNA"/>
</dbReference>
<keyword evidence="9" id="KW-1133">Transmembrane helix</keyword>
<dbReference type="InterPro" id="IPR005467">
    <property type="entry name" value="His_kinase_dom"/>
</dbReference>
<dbReference type="SUPFAM" id="SSF55874">
    <property type="entry name" value="ATPase domain of HSP90 chaperone/DNA topoisomerase II/histidine kinase"/>
    <property type="match status" value="1"/>
</dbReference>
<evidence type="ECO:0000256" key="5">
    <source>
        <dbReference type="ARBA" id="ARBA00022741"/>
    </source>
</evidence>
<dbReference type="Gene3D" id="3.30.450.20">
    <property type="entry name" value="PAS domain"/>
    <property type="match status" value="1"/>
</dbReference>
<keyword evidence="6" id="KW-0418">Kinase</keyword>
<evidence type="ECO:0000256" key="1">
    <source>
        <dbReference type="ARBA" id="ARBA00000085"/>
    </source>
</evidence>
<dbReference type="Pfam" id="PF02518">
    <property type="entry name" value="HATPase_c"/>
    <property type="match status" value="1"/>
</dbReference>
<dbReference type="EC" id="2.7.13.3" evidence="2"/>
<evidence type="ECO:0000256" key="2">
    <source>
        <dbReference type="ARBA" id="ARBA00012438"/>
    </source>
</evidence>
<feature type="transmembrane region" description="Helical" evidence="9">
    <location>
        <begin position="6"/>
        <end position="25"/>
    </location>
</feature>
<dbReference type="InterPro" id="IPR036890">
    <property type="entry name" value="HATPase_C_sf"/>
</dbReference>
<evidence type="ECO:0000256" key="3">
    <source>
        <dbReference type="ARBA" id="ARBA00022553"/>
    </source>
</evidence>
<feature type="transmembrane region" description="Helical" evidence="9">
    <location>
        <begin position="178"/>
        <end position="199"/>
    </location>
</feature>
<dbReference type="InterPro" id="IPR000014">
    <property type="entry name" value="PAS"/>
</dbReference>
<dbReference type="GO" id="GO:0005524">
    <property type="term" value="F:ATP binding"/>
    <property type="evidence" value="ECO:0007669"/>
    <property type="project" value="UniProtKB-KW"/>
</dbReference>
<sequence length="628" mass="71228">MEISTPYMIILIAAMVVTVAFMITLRRGQQVMLMHKCYYAATALLLLWLLVIFAMSFIPPDMMEILQILDATTTMCGAFIPAFILLFSICYIREINDAAPKWAWYIFIVPAVTTLMIFSNPLHHLYYRHFALENSSVKFGPYFYVHSTYTYACVAVSILLIVAYAIKTKSRLHLWQAVLFTVGNMIPTLVNLLVTLHALQASIVLTPSSFAITLVFHGIVIYRLHFFDIRPVAMQQLLNWISDCYLVTGKDGRVVNYNLPFLEIFGKPYKIRENSCLSDFVSNEDIENKTPLYNLLSALHSCERLHTRITYEQPLDLKRDKELKRYWFMVEVAPVFVKGNLGGYVSIFRDMTQIKLNMQKLADNQMKMMENERLAFLGQMVGGLAHNLKTPIMSISGSILAVEKLIEECRQSLGDPEVTEADYREIYGEMEQWLSRMKEAGAYMSDIITAVKGQATNITVSENVDFSLDDAIRRVMLLMRHELQQQQCHLVIDPKIHENGILIHGDINNLVQVMSNLVSNAVDAQKPDGKHDIVIETDWDEQEFHLTVKDYGTGISKNTRAKLFHQMVTSKGTKGTGLGIFISNSVIHAKFGGSMWYEDNPEGGSIMGISLPLTCVTFVPEDEVSENA</sequence>
<name>A0A9D1JQD8_9FIRM</name>
<keyword evidence="3" id="KW-0597">Phosphoprotein</keyword>
<feature type="transmembrane region" description="Helical" evidence="9">
    <location>
        <begin position="142"/>
        <end position="166"/>
    </location>
</feature>
<dbReference type="AlphaFoldDB" id="A0A9D1JQD8"/>
<dbReference type="SMART" id="SM00387">
    <property type="entry name" value="HATPase_c"/>
    <property type="match status" value="1"/>
</dbReference>
<protein>
    <recommendedName>
        <fullName evidence="2">histidine kinase</fullName>
        <ecNumber evidence="2">2.7.13.3</ecNumber>
    </recommendedName>
</protein>
<feature type="transmembrane region" description="Helical" evidence="9">
    <location>
        <begin position="205"/>
        <end position="224"/>
    </location>
</feature>
<keyword evidence="9" id="KW-0472">Membrane</keyword>
<evidence type="ECO:0000313" key="12">
    <source>
        <dbReference type="Proteomes" id="UP000823927"/>
    </source>
</evidence>
<keyword evidence="5" id="KW-0547">Nucleotide-binding</keyword>
<dbReference type="Gene3D" id="3.30.565.10">
    <property type="entry name" value="Histidine kinase-like ATPase, C-terminal domain"/>
    <property type="match status" value="1"/>
</dbReference>
<dbReference type="Pfam" id="PF16927">
    <property type="entry name" value="HisKA_7TM"/>
    <property type="match status" value="1"/>
</dbReference>
<dbReference type="InterPro" id="IPR031621">
    <property type="entry name" value="HisKA_7TM"/>
</dbReference>
<evidence type="ECO:0000256" key="4">
    <source>
        <dbReference type="ARBA" id="ARBA00022679"/>
    </source>
</evidence>
<accession>A0A9D1JQD8</accession>
<proteinExistence type="predicted"/>
<keyword evidence="4" id="KW-0808">Transferase</keyword>
<dbReference type="PANTHER" id="PTHR43065:SF10">
    <property type="entry name" value="PEROXIDE STRESS-ACTIVATED HISTIDINE KINASE MAK3"/>
    <property type="match status" value="1"/>
</dbReference>
<dbReference type="PRINTS" id="PR00344">
    <property type="entry name" value="BCTRLSENSOR"/>
</dbReference>
<evidence type="ECO:0000256" key="9">
    <source>
        <dbReference type="SAM" id="Phobius"/>
    </source>
</evidence>
<dbReference type="PROSITE" id="PS50109">
    <property type="entry name" value="HIS_KIN"/>
    <property type="match status" value="1"/>
</dbReference>
<feature type="domain" description="Histidine kinase" evidence="10">
    <location>
        <begin position="383"/>
        <end position="615"/>
    </location>
</feature>
<evidence type="ECO:0000259" key="10">
    <source>
        <dbReference type="PROSITE" id="PS50109"/>
    </source>
</evidence>
<feature type="transmembrane region" description="Helical" evidence="9">
    <location>
        <begin position="102"/>
        <end position="122"/>
    </location>
</feature>
<feature type="transmembrane region" description="Helical" evidence="9">
    <location>
        <begin position="37"/>
        <end position="59"/>
    </location>
</feature>
<comment type="caution">
    <text evidence="11">The sequence shown here is derived from an EMBL/GenBank/DDBJ whole genome shotgun (WGS) entry which is preliminary data.</text>
</comment>
<keyword evidence="7" id="KW-0067">ATP-binding</keyword>
<dbReference type="GO" id="GO:0000155">
    <property type="term" value="F:phosphorelay sensor kinase activity"/>
    <property type="evidence" value="ECO:0007669"/>
    <property type="project" value="InterPro"/>
</dbReference>
<evidence type="ECO:0000256" key="8">
    <source>
        <dbReference type="ARBA" id="ARBA00023012"/>
    </source>
</evidence>
<organism evidence="11 12">
    <name type="scientific">Candidatus Scybalocola faecigallinarum</name>
    <dbReference type="NCBI Taxonomy" id="2840941"/>
    <lineage>
        <taxon>Bacteria</taxon>
        <taxon>Bacillati</taxon>
        <taxon>Bacillota</taxon>
        <taxon>Clostridia</taxon>
        <taxon>Lachnospirales</taxon>
        <taxon>Lachnospiraceae</taxon>
        <taxon>Lachnospiraceae incertae sedis</taxon>
        <taxon>Candidatus Scybalocola (ex Gilroy et al. 2021)</taxon>
    </lineage>
</organism>
<dbReference type="InterPro" id="IPR003594">
    <property type="entry name" value="HATPase_dom"/>
</dbReference>
<evidence type="ECO:0000313" key="11">
    <source>
        <dbReference type="EMBL" id="HIS46634.1"/>
    </source>
</evidence>
<evidence type="ECO:0000256" key="6">
    <source>
        <dbReference type="ARBA" id="ARBA00022777"/>
    </source>
</evidence>